<dbReference type="EMBL" id="AUPZ01000023">
    <property type="protein sequence ID" value="EQB34292.1"/>
    <property type="molecule type" value="Genomic_DNA"/>
</dbReference>
<dbReference type="AlphaFoldDB" id="T0JBT4"/>
<gene>
    <name evidence="1" type="ORF">M947_11685</name>
</gene>
<protein>
    <submittedName>
        <fullName evidence="1">Uncharacterized protein</fullName>
    </submittedName>
</protein>
<reference evidence="1 2" key="1">
    <citation type="submission" date="2013-07" db="EMBL/GenBank/DDBJ databases">
        <title>Sulfurimonas hongkongensis AST-10 Genome Sequencing.</title>
        <authorList>
            <person name="Cai L."/>
            <person name="Zhang T."/>
        </authorList>
    </citation>
    <scope>NUCLEOTIDE SEQUENCE [LARGE SCALE GENOMIC DNA]</scope>
    <source>
        <strain evidence="1 2">AST-10</strain>
    </source>
</reference>
<accession>T0JBT4</accession>
<evidence type="ECO:0000313" key="2">
    <source>
        <dbReference type="Proteomes" id="UP000015520"/>
    </source>
</evidence>
<dbReference type="Proteomes" id="UP000015520">
    <property type="component" value="Unassembled WGS sequence"/>
</dbReference>
<name>T0JBT4_9BACT</name>
<comment type="caution">
    <text evidence="1">The sequence shown here is derived from an EMBL/GenBank/DDBJ whole genome shotgun (WGS) entry which is preliminary data.</text>
</comment>
<organism evidence="1 2">
    <name type="scientific">Sulfurimonas hongkongensis</name>
    <dbReference type="NCBI Taxonomy" id="1172190"/>
    <lineage>
        <taxon>Bacteria</taxon>
        <taxon>Pseudomonadati</taxon>
        <taxon>Campylobacterota</taxon>
        <taxon>Epsilonproteobacteria</taxon>
        <taxon>Campylobacterales</taxon>
        <taxon>Sulfurimonadaceae</taxon>
        <taxon>Sulfurimonas</taxon>
    </lineage>
</organism>
<dbReference type="PATRIC" id="fig|1172190.3.peg.2249"/>
<dbReference type="STRING" id="1172190.M947_11685"/>
<evidence type="ECO:0000313" key="1">
    <source>
        <dbReference type="EMBL" id="EQB34292.1"/>
    </source>
</evidence>
<keyword evidence="2" id="KW-1185">Reference proteome</keyword>
<proteinExistence type="predicted"/>
<sequence length="35" mass="4055">MVNIIDTPKPLYYAVTFTLKKIEEDKGIKSRSQNI</sequence>